<evidence type="ECO:0000256" key="2">
    <source>
        <dbReference type="ARBA" id="ARBA00022964"/>
    </source>
</evidence>
<dbReference type="PANTHER" id="PTHR11903">
    <property type="entry name" value="PROSTAGLANDIN G/H SYNTHASE"/>
    <property type="match status" value="1"/>
</dbReference>
<name>A0ABT6AQ25_9BURK</name>
<dbReference type="Pfam" id="PF03098">
    <property type="entry name" value="An_peroxidase"/>
    <property type="match status" value="1"/>
</dbReference>
<dbReference type="PANTHER" id="PTHR11903:SF39">
    <property type="entry name" value="PROSTAGLANDIN G_H SYNTHASE 2-LIKE"/>
    <property type="match status" value="1"/>
</dbReference>
<evidence type="ECO:0000256" key="4">
    <source>
        <dbReference type="ARBA" id="ARBA00023004"/>
    </source>
</evidence>
<protein>
    <submittedName>
        <fullName evidence="5">Peroxidase family protein</fullName>
    </submittedName>
</protein>
<dbReference type="PROSITE" id="PS50292">
    <property type="entry name" value="PEROXIDASE_3"/>
    <property type="match status" value="1"/>
</dbReference>
<evidence type="ECO:0000256" key="3">
    <source>
        <dbReference type="ARBA" id="ARBA00023002"/>
    </source>
</evidence>
<comment type="caution">
    <text evidence="5">The sequence shown here is derived from an EMBL/GenBank/DDBJ whole genome shotgun (WGS) entry which is preliminary data.</text>
</comment>
<evidence type="ECO:0000313" key="6">
    <source>
        <dbReference type="Proteomes" id="UP001216674"/>
    </source>
</evidence>
<proteinExistence type="predicted"/>
<evidence type="ECO:0000256" key="1">
    <source>
        <dbReference type="ARBA" id="ARBA00022723"/>
    </source>
</evidence>
<dbReference type="RefSeq" id="WP_276265692.1">
    <property type="nucleotide sequence ID" value="NZ_JARJLM010000299.1"/>
</dbReference>
<dbReference type="Proteomes" id="UP001216674">
    <property type="component" value="Unassembled WGS sequence"/>
</dbReference>
<dbReference type="PRINTS" id="PR00457">
    <property type="entry name" value="ANPEROXIDASE"/>
</dbReference>
<keyword evidence="3" id="KW-0560">Oxidoreductase</keyword>
<organism evidence="5 6">
    <name type="scientific">Cupriavidus basilensis</name>
    <dbReference type="NCBI Taxonomy" id="68895"/>
    <lineage>
        <taxon>Bacteria</taxon>
        <taxon>Pseudomonadati</taxon>
        <taxon>Pseudomonadota</taxon>
        <taxon>Betaproteobacteria</taxon>
        <taxon>Burkholderiales</taxon>
        <taxon>Burkholderiaceae</taxon>
        <taxon>Cupriavidus</taxon>
    </lineage>
</organism>
<reference evidence="5 6" key="1">
    <citation type="submission" date="2023-03" db="EMBL/GenBank/DDBJ databases">
        <title>Draft assemblies of triclosan tolerant bacteria isolated from returned activated sludge.</title>
        <authorList>
            <person name="Van Hamelsveld S."/>
        </authorList>
    </citation>
    <scope>NUCLEOTIDE SEQUENCE [LARGE SCALE GENOMIC DNA]</scope>
    <source>
        <strain evidence="5 6">GW210010_S58</strain>
    </source>
</reference>
<sequence>MSLFDEVLGGIGHIPFLGDQLNRIAINHIATRTTSRPRPFSLWSPDPSPPSPAIGSVSEYTSWPGLTDRRFSGRHLPVASPEYLAKLQTPVESLIPLFKRSSPMKEDRSSVLFMFFAQWFTDSVLRVDPTDRRRNTSNHDIDLCQIYGLSEATASILRSHEGGRLRCRDIDGESFLDYLYVQGDPDSPLTPKPEYAGLPYIEILDSIFQNDERRRKAYATGLERGNSTIGYVAISTIFMREHNRICAGLAASNPGWGDERLFQTARMINIVLLMKVVVEDYINHIAGNNIFKLDPNFAEDQSWYRTNWIAIEFDLLYRWHSLVPDAIQVAGQTVVAGDFRNNNELLEHVGIAQVLTSASNQRAGRIGLFNSPSFLLQAETASLTMSRAFKLQSYNDYREQFGLNRLSKFSDLTKDDTAIASIKQCYGSIDDVEFLVGIMAEDRTGGALFGDLLNTMVAYDAFTQIFTNPLLSRNVFGPQTFSEYGMDVIESTRSIRDIAKRNIVGDVTANLGA</sequence>
<dbReference type="Gene3D" id="1.10.640.10">
    <property type="entry name" value="Haem peroxidase domain superfamily, animal type"/>
    <property type="match status" value="1"/>
</dbReference>
<evidence type="ECO:0000313" key="5">
    <source>
        <dbReference type="EMBL" id="MDF3834712.1"/>
    </source>
</evidence>
<gene>
    <name evidence="5" type="ORF">P3W85_17350</name>
</gene>
<dbReference type="InterPro" id="IPR019791">
    <property type="entry name" value="Haem_peroxidase_animal"/>
</dbReference>
<dbReference type="InterPro" id="IPR037120">
    <property type="entry name" value="Haem_peroxidase_sf_animal"/>
</dbReference>
<accession>A0ABT6AQ25</accession>
<dbReference type="EMBL" id="JARJLM010000299">
    <property type="protein sequence ID" value="MDF3834712.1"/>
    <property type="molecule type" value="Genomic_DNA"/>
</dbReference>
<dbReference type="InterPro" id="IPR010255">
    <property type="entry name" value="Haem_peroxidase_sf"/>
</dbReference>
<keyword evidence="5" id="KW-0575">Peroxidase</keyword>
<dbReference type="GO" id="GO:0004601">
    <property type="term" value="F:peroxidase activity"/>
    <property type="evidence" value="ECO:0007669"/>
    <property type="project" value="UniProtKB-KW"/>
</dbReference>
<keyword evidence="1" id="KW-0479">Metal-binding</keyword>
<keyword evidence="6" id="KW-1185">Reference proteome</keyword>
<dbReference type="SUPFAM" id="SSF48113">
    <property type="entry name" value="Heme-dependent peroxidases"/>
    <property type="match status" value="1"/>
</dbReference>
<keyword evidence="2" id="KW-0223">Dioxygenase</keyword>
<keyword evidence="4" id="KW-0408">Iron</keyword>
<dbReference type="InterPro" id="IPR050783">
    <property type="entry name" value="Oxylipin_biosynth_metab"/>
</dbReference>